<protein>
    <submittedName>
        <fullName evidence="1">Uncharacterized protein</fullName>
    </submittedName>
</protein>
<sequence>MAFRADEAANNGYERARNYLIPRTFDPAHRQKAEAALLDIVDQLGPVVEGYPTWHPLVANHDGRNPETTPNTRSGYEGLDHTVYFAHGFITCPYQGSGKASKVIESVSKLPYHHCASITAEELEIEFYNSGTTATLVKCEWHDGLDLGHLIPKRLAVPLMLEQELPCWRWSERAETWETMRPYLLGEPHGGRSSLFVGQETALAMKHVYMAMVQSGMFGPLKMG</sequence>
<dbReference type="OrthoDB" id="9133937at2"/>
<comment type="caution">
    <text evidence="1">The sequence shown here is derived from an EMBL/GenBank/DDBJ whole genome shotgun (WGS) entry which is preliminary data.</text>
</comment>
<keyword evidence="2" id="KW-1185">Reference proteome</keyword>
<organism evidence="1 2">
    <name type="scientific">Cereibacter azotoformans</name>
    <dbReference type="NCBI Taxonomy" id="43057"/>
    <lineage>
        <taxon>Bacteria</taxon>
        <taxon>Pseudomonadati</taxon>
        <taxon>Pseudomonadota</taxon>
        <taxon>Alphaproteobacteria</taxon>
        <taxon>Rhodobacterales</taxon>
        <taxon>Paracoccaceae</taxon>
        <taxon>Cereibacter</taxon>
    </lineage>
</organism>
<evidence type="ECO:0000313" key="1">
    <source>
        <dbReference type="EMBL" id="PTR14104.1"/>
    </source>
</evidence>
<name>A0A2T5JVA3_9RHOB</name>
<evidence type="ECO:0000313" key="2">
    <source>
        <dbReference type="Proteomes" id="UP000244060"/>
    </source>
</evidence>
<proteinExistence type="predicted"/>
<dbReference type="EMBL" id="QAOT01000018">
    <property type="protein sequence ID" value="PTR14104.1"/>
    <property type="molecule type" value="Genomic_DNA"/>
</dbReference>
<dbReference type="Proteomes" id="UP000244060">
    <property type="component" value="Unassembled WGS sequence"/>
</dbReference>
<dbReference type="AlphaFoldDB" id="A0A2T5JVA3"/>
<reference evidence="1 2" key="1">
    <citation type="submission" date="2018-04" db="EMBL/GenBank/DDBJ databases">
        <title>Genomic Encyclopedia of Type Strains, Phase III (KMG-III): the genomes of soil and plant-associated and newly described type strains.</title>
        <authorList>
            <person name="Whitman W."/>
        </authorList>
    </citation>
    <scope>NUCLEOTIDE SEQUENCE [LARGE SCALE GENOMIC DNA]</scope>
    <source>
        <strain evidence="1 2">KA25</strain>
    </source>
</reference>
<accession>A0A2T5JVA3</accession>
<gene>
    <name evidence="1" type="ORF">C8J28_11899</name>
</gene>